<dbReference type="RefSeq" id="WP_066070244.1">
    <property type="nucleotide sequence ID" value="NZ_FRBG01000012.1"/>
</dbReference>
<dbReference type="SUPFAM" id="SSF47413">
    <property type="entry name" value="lambda repressor-like DNA-binding domains"/>
    <property type="match status" value="1"/>
</dbReference>
<evidence type="ECO:0000313" key="7">
    <source>
        <dbReference type="Proteomes" id="UP000323392"/>
    </source>
</evidence>
<evidence type="ECO:0000313" key="5">
    <source>
        <dbReference type="EMBL" id="SHL12421.1"/>
    </source>
</evidence>
<organism evidence="4 6">
    <name type="scientific">Alkalithermobacter thermoalcaliphilus JW-YL-7 = DSM 7308</name>
    <dbReference type="NCBI Taxonomy" id="1121328"/>
    <lineage>
        <taxon>Bacteria</taxon>
        <taxon>Bacillati</taxon>
        <taxon>Bacillota</taxon>
        <taxon>Clostridia</taxon>
        <taxon>Peptostreptococcales</taxon>
        <taxon>Tepidibacteraceae</taxon>
        <taxon>Alkalithermobacter</taxon>
    </lineage>
</organism>
<dbReference type="OrthoDB" id="1766270at2"/>
<sequence length="139" mass="16345">MATFQERMKELRKEKNLTLDKLADMSNTTKATLSRYENGLRVPNIEFIQKLANIFNVSVDYLLGKSDIKKQEELSNIEPTPDYPHKITARDKKQYLDYIKAVNEAFFMNDEASEEDKKAILETMNEIFWMAKAMRKKKK</sequence>
<dbReference type="CDD" id="cd00093">
    <property type="entry name" value="HTH_XRE"/>
    <property type="match status" value="1"/>
</dbReference>
<dbReference type="PANTHER" id="PTHR46558">
    <property type="entry name" value="TRACRIPTIONAL REGULATORY PROTEIN-RELATED-RELATED"/>
    <property type="match status" value="1"/>
</dbReference>
<evidence type="ECO:0000256" key="1">
    <source>
        <dbReference type="ARBA" id="ARBA00023125"/>
    </source>
</evidence>
<dbReference type="PATRIC" id="fig|1121328.3.peg.1131"/>
<dbReference type="SMART" id="SM00530">
    <property type="entry name" value="HTH_XRE"/>
    <property type="match status" value="1"/>
</dbReference>
<dbReference type="EMBL" id="LSFY01000001">
    <property type="protein sequence ID" value="KXZ40047.1"/>
    <property type="molecule type" value="Genomic_DNA"/>
</dbReference>
<keyword evidence="1" id="KW-0238">DNA-binding</keyword>
<evidence type="ECO:0000256" key="2">
    <source>
        <dbReference type="SAM" id="Coils"/>
    </source>
</evidence>
<dbReference type="Proteomes" id="UP000092605">
    <property type="component" value="Unassembled WGS sequence"/>
</dbReference>
<feature type="coiled-coil region" evidence="2">
    <location>
        <begin position="1"/>
        <end position="28"/>
    </location>
</feature>
<reference evidence="4 6" key="1">
    <citation type="submission" date="2016-02" db="EMBL/GenBank/DDBJ databases">
        <title>Draft genome sequence for Clostridium paradoxum JW-YL-7.</title>
        <authorList>
            <person name="Utturkar S.M."/>
            <person name="Lancaster A."/>
            <person name="Poole F.L."/>
            <person name="Adams M.W."/>
            <person name="Brown S.D."/>
        </authorList>
    </citation>
    <scope>NUCLEOTIDE SEQUENCE [LARGE SCALE GENOMIC DNA]</scope>
    <source>
        <strain evidence="4 6">JW-YL-7</strain>
    </source>
</reference>
<name>A0A150FQZ2_CLOPD</name>
<dbReference type="AlphaFoldDB" id="A0A150FQZ2"/>
<protein>
    <submittedName>
        <fullName evidence="5">Helix-turn-helix</fullName>
    </submittedName>
    <submittedName>
        <fullName evidence="4">Transcriptional regulator, XRE family</fullName>
    </submittedName>
</protein>
<dbReference type="Pfam" id="PF01381">
    <property type="entry name" value="HTH_3"/>
    <property type="match status" value="1"/>
</dbReference>
<accession>A0A150FQZ2</accession>
<gene>
    <name evidence="4" type="ORF">JWYL7_1122</name>
    <name evidence="5" type="ORF">SAMN05661008_01493</name>
</gene>
<evidence type="ECO:0000313" key="4">
    <source>
        <dbReference type="EMBL" id="KXZ40047.1"/>
    </source>
</evidence>
<keyword evidence="2" id="KW-0175">Coiled coil</keyword>
<dbReference type="InterPro" id="IPR001387">
    <property type="entry name" value="Cro/C1-type_HTH"/>
</dbReference>
<dbReference type="EMBL" id="FRBG01000012">
    <property type="protein sequence ID" value="SHL12421.1"/>
    <property type="molecule type" value="Genomic_DNA"/>
</dbReference>
<evidence type="ECO:0000259" key="3">
    <source>
        <dbReference type="PROSITE" id="PS50943"/>
    </source>
</evidence>
<feature type="domain" description="HTH cro/C1-type" evidence="3">
    <location>
        <begin position="8"/>
        <end position="62"/>
    </location>
</feature>
<dbReference type="GO" id="GO:0003677">
    <property type="term" value="F:DNA binding"/>
    <property type="evidence" value="ECO:0007669"/>
    <property type="project" value="UniProtKB-KW"/>
</dbReference>
<keyword evidence="7" id="KW-1185">Reference proteome</keyword>
<comment type="caution">
    <text evidence="4">The sequence shown here is derived from an EMBL/GenBank/DDBJ whole genome shotgun (WGS) entry which is preliminary data.</text>
</comment>
<proteinExistence type="predicted"/>
<dbReference type="Gene3D" id="1.10.260.40">
    <property type="entry name" value="lambda repressor-like DNA-binding domains"/>
    <property type="match status" value="1"/>
</dbReference>
<reference evidence="5 7" key="2">
    <citation type="submission" date="2016-11" db="EMBL/GenBank/DDBJ databases">
        <authorList>
            <person name="Varghese N."/>
            <person name="Submissions S."/>
        </authorList>
    </citation>
    <scope>NUCLEOTIDE SEQUENCE [LARGE SCALE GENOMIC DNA]</scope>
    <source>
        <strain evidence="5 7">DSM 7308</strain>
    </source>
</reference>
<dbReference type="Proteomes" id="UP000323392">
    <property type="component" value="Unassembled WGS sequence"/>
</dbReference>
<dbReference type="STRING" id="1121328.JWYL7_1122"/>
<evidence type="ECO:0000313" key="6">
    <source>
        <dbReference type="Proteomes" id="UP000092605"/>
    </source>
</evidence>
<dbReference type="PROSITE" id="PS50943">
    <property type="entry name" value="HTH_CROC1"/>
    <property type="match status" value="1"/>
</dbReference>
<dbReference type="InterPro" id="IPR010982">
    <property type="entry name" value="Lambda_DNA-bd_dom_sf"/>
</dbReference>
<dbReference type="PANTHER" id="PTHR46558:SF11">
    <property type="entry name" value="HTH-TYPE TRANSCRIPTIONAL REGULATOR XRE"/>
    <property type="match status" value="1"/>
</dbReference>